<dbReference type="SUPFAM" id="SSF53383">
    <property type="entry name" value="PLP-dependent transferases"/>
    <property type="match status" value="1"/>
</dbReference>
<dbReference type="Pfam" id="PF00202">
    <property type="entry name" value="Aminotran_3"/>
    <property type="match status" value="2"/>
</dbReference>
<reference evidence="7" key="1">
    <citation type="submission" date="2015-01" db="EMBL/GenBank/DDBJ databases">
        <authorList>
            <person name="Durling Mikael"/>
        </authorList>
    </citation>
    <scope>NUCLEOTIDE SEQUENCE</scope>
</reference>
<comment type="cofactor">
    <cofactor evidence="1">
        <name>pyridoxal 5'-phosphate</name>
        <dbReference type="ChEBI" id="CHEBI:597326"/>
    </cofactor>
</comment>
<comment type="similarity">
    <text evidence="2 6">Belongs to the class-III pyridoxal-phosphate-dependent aminotransferase family.</text>
</comment>
<dbReference type="PROSITE" id="PS00600">
    <property type="entry name" value="AA_TRANSFER_CLASS_3"/>
    <property type="match status" value="1"/>
</dbReference>
<evidence type="ECO:0000256" key="2">
    <source>
        <dbReference type="ARBA" id="ARBA00008954"/>
    </source>
</evidence>
<sequence length="398" mass="43915">MPAIIESSVVAEIPGPLSKAAAKQLDSVWDSRAVYFVADYDKSEGNYIVDVDGNKFLDVYSQIASIPVGYNNPALIEAAKSPEMISALVNRPAVGNFPSSQWHDILKNGLLRIHPEGLDKIFTAQSGSEANELAFKAAMMLHRRKERGEGVDWTHEETSSCIENSKPGSPDLALITSWRFPVVALIVEPIQSEGGDNHASPAFFQGLRDLTKKHGVTFIVDEVQTGFGATGKFWGHAHWNLTSPPDIVTFSKKAQTAGYFFGDRQLVPDKAYRQFNTWIGDPARVIMSGAVVREILDKKLVEQTARVGEVLYAELEKLAAKYPEYIKNLRGKGQGTYIAFDTVDSATLVKSMKKLFVNIGTCGVNTVRLRPMLIFEESHIPTLLAALEKVIESMSLIW</sequence>
<gene>
    <name evidence="7" type="ORF">BN869_000002531_1</name>
</gene>
<evidence type="ECO:0008006" key="8">
    <source>
        <dbReference type="Google" id="ProtNLM"/>
    </source>
</evidence>
<evidence type="ECO:0000256" key="4">
    <source>
        <dbReference type="ARBA" id="ARBA00022679"/>
    </source>
</evidence>
<dbReference type="GO" id="GO:0008483">
    <property type="term" value="F:transaminase activity"/>
    <property type="evidence" value="ECO:0007669"/>
    <property type="project" value="UniProtKB-KW"/>
</dbReference>
<proteinExistence type="inferred from homology"/>
<dbReference type="InterPro" id="IPR015421">
    <property type="entry name" value="PyrdxlP-dep_Trfase_major"/>
</dbReference>
<dbReference type="PIRSF" id="PIRSF000521">
    <property type="entry name" value="Transaminase_4ab_Lys_Orn"/>
    <property type="match status" value="1"/>
</dbReference>
<dbReference type="InterPro" id="IPR015422">
    <property type="entry name" value="PyrdxlP-dep_Trfase_small"/>
</dbReference>
<dbReference type="GO" id="GO:0009450">
    <property type="term" value="P:gamma-aminobutyric acid catabolic process"/>
    <property type="evidence" value="ECO:0007669"/>
    <property type="project" value="TreeGrafter"/>
</dbReference>
<evidence type="ECO:0000256" key="6">
    <source>
        <dbReference type="RuleBase" id="RU003560"/>
    </source>
</evidence>
<dbReference type="PANTHER" id="PTHR43206">
    <property type="entry name" value="AMINOTRANSFERASE"/>
    <property type="match status" value="1"/>
</dbReference>
<evidence type="ECO:0000313" key="7">
    <source>
        <dbReference type="EMBL" id="CEO46476.1"/>
    </source>
</evidence>
<keyword evidence="3" id="KW-0032">Aminotransferase</keyword>
<evidence type="ECO:0000256" key="1">
    <source>
        <dbReference type="ARBA" id="ARBA00001933"/>
    </source>
</evidence>
<dbReference type="PANTHER" id="PTHR43206:SF1">
    <property type="entry name" value="4-AMINOBUTYRATE AMINOTRANSFERASE, MITOCHONDRIAL"/>
    <property type="match status" value="1"/>
</dbReference>
<accession>A0A0B7JVF8</accession>
<dbReference type="Gene3D" id="3.90.1150.10">
    <property type="entry name" value="Aspartate Aminotransferase, domain 1"/>
    <property type="match status" value="2"/>
</dbReference>
<evidence type="ECO:0000256" key="3">
    <source>
        <dbReference type="ARBA" id="ARBA00022576"/>
    </source>
</evidence>
<name>A0A0B7JVF8_BIOOC</name>
<dbReference type="InterPro" id="IPR049704">
    <property type="entry name" value="Aminotrans_3_PPA_site"/>
</dbReference>
<dbReference type="EMBL" id="CDPU01000005">
    <property type="protein sequence ID" value="CEO46476.1"/>
    <property type="molecule type" value="Genomic_DNA"/>
</dbReference>
<dbReference type="CDD" id="cd00610">
    <property type="entry name" value="OAT_like"/>
    <property type="match status" value="1"/>
</dbReference>
<dbReference type="GO" id="GO:0030170">
    <property type="term" value="F:pyridoxal phosphate binding"/>
    <property type="evidence" value="ECO:0007669"/>
    <property type="project" value="InterPro"/>
</dbReference>
<organism evidence="7">
    <name type="scientific">Bionectria ochroleuca</name>
    <name type="common">Gliocladium roseum</name>
    <dbReference type="NCBI Taxonomy" id="29856"/>
    <lineage>
        <taxon>Eukaryota</taxon>
        <taxon>Fungi</taxon>
        <taxon>Dikarya</taxon>
        <taxon>Ascomycota</taxon>
        <taxon>Pezizomycotina</taxon>
        <taxon>Sordariomycetes</taxon>
        <taxon>Hypocreomycetidae</taxon>
        <taxon>Hypocreales</taxon>
        <taxon>Bionectriaceae</taxon>
        <taxon>Clonostachys</taxon>
    </lineage>
</organism>
<evidence type="ECO:0000256" key="5">
    <source>
        <dbReference type="ARBA" id="ARBA00022898"/>
    </source>
</evidence>
<dbReference type="GO" id="GO:0005739">
    <property type="term" value="C:mitochondrion"/>
    <property type="evidence" value="ECO:0007669"/>
    <property type="project" value="TreeGrafter"/>
</dbReference>
<keyword evidence="5 6" id="KW-0663">Pyridoxal phosphate</keyword>
<dbReference type="InterPro" id="IPR015424">
    <property type="entry name" value="PyrdxlP-dep_Trfase"/>
</dbReference>
<dbReference type="InterPro" id="IPR005814">
    <property type="entry name" value="Aminotrans_3"/>
</dbReference>
<protein>
    <recommendedName>
        <fullName evidence="8">4-aminobutyrate aminotransferase</fullName>
    </recommendedName>
</protein>
<dbReference type="AlphaFoldDB" id="A0A0B7JVF8"/>
<dbReference type="Gene3D" id="3.40.640.10">
    <property type="entry name" value="Type I PLP-dependent aspartate aminotransferase-like (Major domain)"/>
    <property type="match status" value="2"/>
</dbReference>
<keyword evidence="4" id="KW-0808">Transferase</keyword>